<dbReference type="PANTHER" id="PTHR43289:SF6">
    <property type="entry name" value="SERINE_THREONINE-PROTEIN KINASE NEKL-3"/>
    <property type="match status" value="1"/>
</dbReference>
<organism evidence="9 10">
    <name type="scientific">Microbispora triticiradicis</name>
    <dbReference type="NCBI Taxonomy" id="2200763"/>
    <lineage>
        <taxon>Bacteria</taxon>
        <taxon>Bacillati</taxon>
        <taxon>Actinomycetota</taxon>
        <taxon>Actinomycetes</taxon>
        <taxon>Streptosporangiales</taxon>
        <taxon>Streptosporangiaceae</taxon>
        <taxon>Microbispora</taxon>
    </lineage>
</organism>
<evidence type="ECO:0000256" key="2">
    <source>
        <dbReference type="ARBA" id="ARBA00022527"/>
    </source>
</evidence>
<dbReference type="Gene3D" id="3.30.200.20">
    <property type="entry name" value="Phosphorylase Kinase, domain 1"/>
    <property type="match status" value="1"/>
</dbReference>
<dbReference type="PROSITE" id="PS50011">
    <property type="entry name" value="PROTEIN_KINASE_DOM"/>
    <property type="match status" value="1"/>
</dbReference>
<dbReference type="GO" id="GO:0004674">
    <property type="term" value="F:protein serine/threonine kinase activity"/>
    <property type="evidence" value="ECO:0007669"/>
    <property type="project" value="UniProtKB-KW"/>
</dbReference>
<feature type="region of interest" description="Disordered" evidence="7">
    <location>
        <begin position="291"/>
        <end position="386"/>
    </location>
</feature>
<protein>
    <recommendedName>
        <fullName evidence="1">non-specific serine/threonine protein kinase</fullName>
        <ecNumber evidence="1">2.7.11.1</ecNumber>
    </recommendedName>
</protein>
<keyword evidence="2 9" id="KW-0723">Serine/threonine-protein kinase</keyword>
<evidence type="ECO:0000313" key="9">
    <source>
        <dbReference type="EMBL" id="TLP59724.1"/>
    </source>
</evidence>
<keyword evidence="5 9" id="KW-0418">Kinase</keyword>
<feature type="domain" description="Protein kinase" evidence="8">
    <location>
        <begin position="28"/>
        <end position="284"/>
    </location>
</feature>
<keyword evidence="4" id="KW-0547">Nucleotide-binding</keyword>
<keyword evidence="3" id="KW-0808">Transferase</keyword>
<dbReference type="GO" id="GO:0005524">
    <property type="term" value="F:ATP binding"/>
    <property type="evidence" value="ECO:0007669"/>
    <property type="project" value="UniProtKB-KW"/>
</dbReference>
<accession>A0A5R8Z2D2</accession>
<gene>
    <name evidence="9" type="ORF">FED44_15735</name>
</gene>
<name>A0A5R8Z2D2_9ACTN</name>
<reference evidence="9" key="1">
    <citation type="submission" date="2019-05" db="EMBL/GenBank/DDBJ databases">
        <title>Isolation, diversity and antifungal activity of Actinobacteria from wheat.</title>
        <authorList>
            <person name="Yu B."/>
        </authorList>
    </citation>
    <scope>NUCLEOTIDE SEQUENCE [LARGE SCALE GENOMIC DNA]</scope>
    <source>
        <strain evidence="9">NEAU-HEGS1-5</strain>
    </source>
</reference>
<evidence type="ECO:0000256" key="1">
    <source>
        <dbReference type="ARBA" id="ARBA00012513"/>
    </source>
</evidence>
<dbReference type="Pfam" id="PF00069">
    <property type="entry name" value="Pkinase"/>
    <property type="match status" value="1"/>
</dbReference>
<dbReference type="EMBL" id="VANP01000005">
    <property type="protein sequence ID" value="TLP59724.1"/>
    <property type="molecule type" value="Genomic_DNA"/>
</dbReference>
<evidence type="ECO:0000256" key="3">
    <source>
        <dbReference type="ARBA" id="ARBA00022679"/>
    </source>
</evidence>
<evidence type="ECO:0000256" key="6">
    <source>
        <dbReference type="ARBA" id="ARBA00022840"/>
    </source>
</evidence>
<dbReference type="PANTHER" id="PTHR43289">
    <property type="entry name" value="MITOGEN-ACTIVATED PROTEIN KINASE KINASE KINASE 20-RELATED"/>
    <property type="match status" value="1"/>
</dbReference>
<evidence type="ECO:0000256" key="4">
    <source>
        <dbReference type="ARBA" id="ARBA00022741"/>
    </source>
</evidence>
<sequence length="386" mass="41544">MGDHGSGLALAHGWSMASHARQLLADRYKLLTPFRRDGGGIMWQAHDLRLKRDVAIKEVQPPYRVDVADLPAARRQALREARSAARLSHPAVITVHDLLEDKGRLWIVTELLQGLTLGDTVRHLGRLPVHWAAWVGFQLLSGVRHAHAMGVVHGDIRPGNVTLTEDRVVLTDFGIAAFDRDVTGPATVPVTRSGAYLAPERLRGEALTPTADLWSFGATLYCGVEGRPPYPSMGPLSAGMMLGREPDPPRRAGPLRPLIEGLLRRDPLDRLTIEQAMQMLVEVLRRQGIPAAAPGRTSGELPSRARTNPYGHSPALGAPPRQGELTAGFPHGENRQRGGVPRWPAPPGRPRRPGGAGGLTSPSGPGYPRNLGGGHPDGPRPPAAPL</sequence>
<dbReference type="InterPro" id="IPR011009">
    <property type="entry name" value="Kinase-like_dom_sf"/>
</dbReference>
<dbReference type="SUPFAM" id="SSF56112">
    <property type="entry name" value="Protein kinase-like (PK-like)"/>
    <property type="match status" value="1"/>
</dbReference>
<evidence type="ECO:0000313" key="10">
    <source>
        <dbReference type="Proteomes" id="UP000309033"/>
    </source>
</evidence>
<proteinExistence type="predicted"/>
<dbReference type="CDD" id="cd14014">
    <property type="entry name" value="STKc_PknB_like"/>
    <property type="match status" value="1"/>
</dbReference>
<dbReference type="Proteomes" id="UP000309033">
    <property type="component" value="Unassembled WGS sequence"/>
</dbReference>
<keyword evidence="6" id="KW-0067">ATP-binding</keyword>
<comment type="caution">
    <text evidence="9">The sequence shown here is derived from an EMBL/GenBank/DDBJ whole genome shotgun (WGS) entry which is preliminary data.</text>
</comment>
<dbReference type="Gene3D" id="1.10.510.10">
    <property type="entry name" value="Transferase(Phosphotransferase) domain 1"/>
    <property type="match status" value="1"/>
</dbReference>
<keyword evidence="10" id="KW-1185">Reference proteome</keyword>
<evidence type="ECO:0000259" key="8">
    <source>
        <dbReference type="PROSITE" id="PS50011"/>
    </source>
</evidence>
<dbReference type="OrthoDB" id="3679634at2"/>
<evidence type="ECO:0000256" key="7">
    <source>
        <dbReference type="SAM" id="MobiDB-lite"/>
    </source>
</evidence>
<evidence type="ECO:0000256" key="5">
    <source>
        <dbReference type="ARBA" id="ARBA00022777"/>
    </source>
</evidence>
<dbReference type="InterPro" id="IPR000719">
    <property type="entry name" value="Prot_kinase_dom"/>
</dbReference>
<dbReference type="AlphaFoldDB" id="A0A5R8Z2D2"/>
<dbReference type="EC" id="2.7.11.1" evidence="1"/>